<dbReference type="Proteomes" id="UP000198346">
    <property type="component" value="Unassembled WGS sequence"/>
</dbReference>
<evidence type="ECO:0000256" key="4">
    <source>
        <dbReference type="RuleBase" id="RU003357"/>
    </source>
</evidence>
<evidence type="ECO:0000313" key="8">
    <source>
        <dbReference type="EMBL" id="SNT74273.1"/>
    </source>
</evidence>
<dbReference type="InterPro" id="IPR000531">
    <property type="entry name" value="Beta-barrel_TonB"/>
</dbReference>
<evidence type="ECO:0000256" key="2">
    <source>
        <dbReference type="ARBA" id="ARBA00023136"/>
    </source>
</evidence>
<comment type="subcellular location">
    <subcellularLocation>
        <location evidence="1 4">Cell outer membrane</location>
    </subcellularLocation>
</comment>
<accession>A0A239PW70</accession>
<evidence type="ECO:0000259" key="7">
    <source>
        <dbReference type="Pfam" id="PF07715"/>
    </source>
</evidence>
<evidence type="ECO:0000256" key="5">
    <source>
        <dbReference type="SAM" id="SignalP"/>
    </source>
</evidence>
<dbReference type="EMBL" id="FZQA01000004">
    <property type="protein sequence ID" value="SNT74273.1"/>
    <property type="molecule type" value="Genomic_DNA"/>
</dbReference>
<keyword evidence="2 4" id="KW-0472">Membrane</keyword>
<keyword evidence="4" id="KW-0798">TonB box</keyword>
<dbReference type="SUPFAM" id="SSF56935">
    <property type="entry name" value="Porins"/>
    <property type="match status" value="1"/>
</dbReference>
<dbReference type="Gene3D" id="2.40.170.20">
    <property type="entry name" value="TonB-dependent receptor, beta-barrel domain"/>
    <property type="match status" value="1"/>
</dbReference>
<evidence type="ECO:0000256" key="3">
    <source>
        <dbReference type="ARBA" id="ARBA00023237"/>
    </source>
</evidence>
<evidence type="ECO:0000313" key="9">
    <source>
        <dbReference type="Proteomes" id="UP000198346"/>
    </source>
</evidence>
<dbReference type="Pfam" id="PF00593">
    <property type="entry name" value="TonB_dep_Rec_b-barrel"/>
    <property type="match status" value="1"/>
</dbReference>
<dbReference type="PANTHER" id="PTHR40980:SF3">
    <property type="entry name" value="TONB-DEPENDENT RECEPTOR-LIKE BETA-BARREL DOMAIN-CONTAINING PROTEIN"/>
    <property type="match status" value="1"/>
</dbReference>
<dbReference type="NCBIfam" id="TIGR01782">
    <property type="entry name" value="TonB-Xanth-Caul"/>
    <property type="match status" value="1"/>
</dbReference>
<feature type="domain" description="TonB-dependent receptor plug" evidence="7">
    <location>
        <begin position="68"/>
        <end position="171"/>
    </location>
</feature>
<dbReference type="InterPro" id="IPR037066">
    <property type="entry name" value="Plug_dom_sf"/>
</dbReference>
<proteinExistence type="inferred from homology"/>
<comment type="similarity">
    <text evidence="4">Belongs to the TonB-dependent receptor family.</text>
</comment>
<dbReference type="InterPro" id="IPR012910">
    <property type="entry name" value="Plug_dom"/>
</dbReference>
<keyword evidence="9" id="KW-1185">Reference proteome</keyword>
<gene>
    <name evidence="8" type="ORF">SAMN06297382_2184</name>
</gene>
<dbReference type="PANTHER" id="PTHR40980">
    <property type="entry name" value="PLUG DOMAIN-CONTAINING PROTEIN"/>
    <property type="match status" value="1"/>
</dbReference>
<feature type="domain" description="TonB-dependent receptor-like beta-barrel" evidence="6">
    <location>
        <begin position="392"/>
        <end position="890"/>
    </location>
</feature>
<evidence type="ECO:0000259" key="6">
    <source>
        <dbReference type="Pfam" id="PF00593"/>
    </source>
</evidence>
<dbReference type="AlphaFoldDB" id="A0A239PW70"/>
<organism evidence="8 9">
    <name type="scientific">Amphiplicatus metriothermophilus</name>
    <dbReference type="NCBI Taxonomy" id="1519374"/>
    <lineage>
        <taxon>Bacteria</taxon>
        <taxon>Pseudomonadati</taxon>
        <taxon>Pseudomonadota</taxon>
        <taxon>Alphaproteobacteria</taxon>
        <taxon>Parvularculales</taxon>
        <taxon>Parvularculaceae</taxon>
        <taxon>Amphiplicatus</taxon>
    </lineage>
</organism>
<name>A0A239PW70_9PROT</name>
<feature type="chain" id="PRO_5012308841" evidence="5">
    <location>
        <begin position="40"/>
        <end position="924"/>
    </location>
</feature>
<keyword evidence="5" id="KW-0732">Signal</keyword>
<evidence type="ECO:0000256" key="1">
    <source>
        <dbReference type="ARBA" id="ARBA00004442"/>
    </source>
</evidence>
<reference evidence="8 9" key="1">
    <citation type="submission" date="2017-07" db="EMBL/GenBank/DDBJ databases">
        <authorList>
            <person name="Sun Z.S."/>
            <person name="Albrecht U."/>
            <person name="Echele G."/>
            <person name="Lee C.C."/>
        </authorList>
    </citation>
    <scope>NUCLEOTIDE SEQUENCE [LARGE SCALE GENOMIC DNA]</scope>
    <source>
        <strain evidence="8 9">CGMCC 1.12710</strain>
    </source>
</reference>
<keyword evidence="3" id="KW-0998">Cell outer membrane</keyword>
<dbReference type="Gene3D" id="2.170.130.10">
    <property type="entry name" value="TonB-dependent receptor, plug domain"/>
    <property type="match status" value="1"/>
</dbReference>
<dbReference type="Pfam" id="PF07715">
    <property type="entry name" value="Plug"/>
    <property type="match status" value="1"/>
</dbReference>
<dbReference type="GO" id="GO:0009279">
    <property type="term" value="C:cell outer membrane"/>
    <property type="evidence" value="ECO:0007669"/>
    <property type="project" value="UniProtKB-SubCell"/>
</dbReference>
<feature type="signal peptide" evidence="5">
    <location>
        <begin position="1"/>
        <end position="39"/>
    </location>
</feature>
<dbReference type="RefSeq" id="WP_200815328.1">
    <property type="nucleotide sequence ID" value="NZ_FZQA01000004.1"/>
</dbReference>
<dbReference type="InterPro" id="IPR036942">
    <property type="entry name" value="Beta-barrel_TonB_sf"/>
</dbReference>
<dbReference type="CDD" id="cd01347">
    <property type="entry name" value="ligand_gated_channel"/>
    <property type="match status" value="1"/>
</dbReference>
<protein>
    <submittedName>
        <fullName evidence="8">Iron complex outermembrane recepter protein</fullName>
    </submittedName>
</protein>
<sequence>MNTRENRLGRERSVKSLMLAGGAAIAIGAAFGTAAPAQAQDGEETGKPAEEIVVKGFRRSIETSAAVKRNNKSIVEAVTAEDIGKLPDVSIAESLARLPGLATQRVDGRSQVLTIRGLGPDFSTALLNGREQVSTSDNRAVEFDQYPSELIEQAVVYKTPYAGLIGQGLAGTVDLRTVRPLEKGERIISAQGRVEFNEDGSLNPDSPGTGWRGSLTIIDQFNDDRLGIALGLAYQSTPTQSERFNAWGYPTTADGDLIIGGAKPFVQSNDLDRIGVVGIMEFEPTDSFRTAIDIYYSDFQEDQRLRGIEFPLFWSAASLEPGFTVEDGFVTQGVFSNVTGVMRNDFNRREAQLFAAGWNGRFDNGRWGLEMDVSYSQADRQDELIESYSGTGYATTGPTDTLGFSLNSKGFFAFSPTLDYSDRSLFVLTDPQGWGAGNNVVQAGFINAPETDDELWHLRASVNRYMDGFFSNAEVGVDYSMREKTRNIDQRFLTLPGGAQTAVIPDAALLDETAGMAFLGIPAQVTYDPLYLLENGFYDSVFVSLSSFSVAQDWTADEDVLTGYVRFDIDSTLGGVPVTGNAGVQIVYTDQTSQGFRIPTSGVISGEIGAQAELVEDGDKYTHVLPSLNLIFNLTDDTLVRFSGARTLVRARMDQLNASLSLNTDITRLTSTDPNQSFFSASGGNPKLKPYIANAVDLSLEHYFGGAGYFAIAGFYKDLEDFVNSNDAFIADFSQFVASELTPDQQAQLGTTLGLVSGPTNNGAGHIKGAEATLSLPLEELSGALEGFGFIASGSFNDSKVILSTIPDPITVPGLSKWIANTTVYFERGGFEARLSHRYRSSFLAEVQGISATRILREAKAESIIDAQIGYRFEDGPLAGLNVFVQGNNLTDEPFITFDGGDERRVIDYQSFGRTYLVGATYTF</sequence>
<dbReference type="InterPro" id="IPR010104">
    <property type="entry name" value="TonB_rcpt_bac"/>
</dbReference>